<dbReference type="InterPro" id="IPR050110">
    <property type="entry name" value="Glyoxalase_II_hydrolase"/>
</dbReference>
<dbReference type="SUPFAM" id="SSF56281">
    <property type="entry name" value="Metallo-hydrolase/oxidoreductase"/>
    <property type="match status" value="1"/>
</dbReference>
<dbReference type="Gene3D" id="3.60.15.10">
    <property type="entry name" value="Ribonuclease Z/Hydroxyacylglutathione hydrolase-like"/>
    <property type="match status" value="1"/>
</dbReference>
<dbReference type="Pfam" id="PF00753">
    <property type="entry name" value="Lactamase_B"/>
    <property type="match status" value="1"/>
</dbReference>
<evidence type="ECO:0000256" key="5">
    <source>
        <dbReference type="ARBA" id="ARBA00022723"/>
    </source>
</evidence>
<keyword evidence="7" id="KW-0862">Zinc</keyword>
<dbReference type="PANTHER" id="PTHR43705">
    <property type="entry name" value="HYDROXYACYLGLUTATHIONE HYDROLASE"/>
    <property type="match status" value="1"/>
</dbReference>
<keyword evidence="11" id="KW-1185">Reference proteome</keyword>
<dbReference type="EMBL" id="RQET01000001">
    <property type="protein sequence ID" value="TGK13859.1"/>
    <property type="molecule type" value="Genomic_DNA"/>
</dbReference>
<dbReference type="Proteomes" id="UP000298458">
    <property type="component" value="Unassembled WGS sequence"/>
</dbReference>
<dbReference type="PANTHER" id="PTHR43705:SF1">
    <property type="entry name" value="HYDROXYACYLGLUTATHIONE HYDROLASE GLOB"/>
    <property type="match status" value="1"/>
</dbReference>
<dbReference type="InterPro" id="IPR001279">
    <property type="entry name" value="Metallo-B-lactamas"/>
</dbReference>
<dbReference type="GO" id="GO:0004416">
    <property type="term" value="F:hydroxyacylglutathione hydrolase activity"/>
    <property type="evidence" value="ECO:0007669"/>
    <property type="project" value="UniProtKB-EC"/>
</dbReference>
<evidence type="ECO:0000259" key="9">
    <source>
        <dbReference type="SMART" id="SM00849"/>
    </source>
</evidence>
<evidence type="ECO:0000313" key="10">
    <source>
        <dbReference type="EMBL" id="TGK13859.1"/>
    </source>
</evidence>
<dbReference type="AlphaFoldDB" id="A0A4R9GJV6"/>
<evidence type="ECO:0000256" key="7">
    <source>
        <dbReference type="ARBA" id="ARBA00022833"/>
    </source>
</evidence>
<dbReference type="OrthoDB" id="9802248at2"/>
<dbReference type="GO" id="GO:0046872">
    <property type="term" value="F:metal ion binding"/>
    <property type="evidence" value="ECO:0007669"/>
    <property type="project" value="UniProtKB-KW"/>
</dbReference>
<evidence type="ECO:0000256" key="6">
    <source>
        <dbReference type="ARBA" id="ARBA00022801"/>
    </source>
</evidence>
<protein>
    <recommendedName>
        <fullName evidence="4">hydroxyacylglutathione hydrolase</fullName>
        <ecNumber evidence="4">3.1.2.6</ecNumber>
    </recommendedName>
    <alternativeName>
        <fullName evidence="8">Glyoxalase II</fullName>
    </alternativeName>
</protein>
<dbReference type="Pfam" id="PF16123">
    <property type="entry name" value="HAGH_C"/>
    <property type="match status" value="1"/>
</dbReference>
<keyword evidence="5" id="KW-0479">Metal-binding</keyword>
<dbReference type="RefSeq" id="WP_135766200.1">
    <property type="nucleotide sequence ID" value="NZ_RQET01000001.1"/>
</dbReference>
<dbReference type="InterPro" id="IPR032282">
    <property type="entry name" value="HAGH_C"/>
</dbReference>
<sequence>MLEIVQIYTASPLRNFSYLIRQTSSGETVCIDPFDSAQISAVLKNKDWNLNFIVNTHEHWDHTSGNEGLCREFGSVVLTHPKGMESVPLASQSLLPGDRILSDPAELSYLEVLDTPGHTFSHICLLQIENKTPTAVFTGDTIFNCGVGNCKNGGNAEVLYRTVSEIFYALPDTVRLYPGHDYLKNNLRFSLHLDPENSRAKAALERAEGLRENEEFWTTDFGEEREFNPFFLCRNPSLSLVSGIRNRSGKTDLPTDEKTLFLTLRSLRDKW</sequence>
<proteinExistence type="inferred from homology"/>
<reference evidence="10" key="1">
    <citation type="journal article" date="2019" name="PLoS Negl. Trop. Dis.">
        <title>Revisiting the worldwide diversity of Leptospira species in the environment.</title>
        <authorList>
            <person name="Vincent A.T."/>
            <person name="Schiettekatte O."/>
            <person name="Bourhy P."/>
            <person name="Veyrier F.J."/>
            <person name="Picardeau M."/>
        </authorList>
    </citation>
    <scope>NUCLEOTIDE SEQUENCE [LARGE SCALE GENOMIC DNA]</scope>
    <source>
        <strain evidence="10">SSW15</strain>
    </source>
</reference>
<evidence type="ECO:0000256" key="2">
    <source>
        <dbReference type="ARBA" id="ARBA00004963"/>
    </source>
</evidence>
<evidence type="ECO:0000256" key="8">
    <source>
        <dbReference type="ARBA" id="ARBA00031044"/>
    </source>
</evidence>
<accession>A0A4R9GJV6</accession>
<evidence type="ECO:0000256" key="4">
    <source>
        <dbReference type="ARBA" id="ARBA00011917"/>
    </source>
</evidence>
<keyword evidence="6 10" id="KW-0378">Hydrolase</keyword>
<feature type="domain" description="Metallo-beta-lactamase" evidence="9">
    <location>
        <begin position="14"/>
        <end position="180"/>
    </location>
</feature>
<evidence type="ECO:0000256" key="3">
    <source>
        <dbReference type="ARBA" id="ARBA00006759"/>
    </source>
</evidence>
<dbReference type="EC" id="3.1.2.6" evidence="4"/>
<dbReference type="InterPro" id="IPR035680">
    <property type="entry name" value="Clx_II_MBL"/>
</dbReference>
<evidence type="ECO:0000313" key="11">
    <source>
        <dbReference type="Proteomes" id="UP000298458"/>
    </source>
</evidence>
<organism evidence="10 11">
    <name type="scientific">Leptospira fletcheri</name>
    <dbReference type="NCBI Taxonomy" id="2484981"/>
    <lineage>
        <taxon>Bacteria</taxon>
        <taxon>Pseudomonadati</taxon>
        <taxon>Spirochaetota</taxon>
        <taxon>Spirochaetia</taxon>
        <taxon>Leptospirales</taxon>
        <taxon>Leptospiraceae</taxon>
        <taxon>Leptospira</taxon>
    </lineage>
</organism>
<dbReference type="SMART" id="SM00849">
    <property type="entry name" value="Lactamase_B"/>
    <property type="match status" value="1"/>
</dbReference>
<evidence type="ECO:0000256" key="1">
    <source>
        <dbReference type="ARBA" id="ARBA00001947"/>
    </source>
</evidence>
<comment type="cofactor">
    <cofactor evidence="1">
        <name>Zn(2+)</name>
        <dbReference type="ChEBI" id="CHEBI:29105"/>
    </cofactor>
</comment>
<gene>
    <name evidence="10" type="ORF">EHO60_00435</name>
</gene>
<dbReference type="CDD" id="cd07723">
    <property type="entry name" value="hydroxyacylglutathione_hydrolase_MBL-fold"/>
    <property type="match status" value="1"/>
</dbReference>
<dbReference type="InterPro" id="IPR036866">
    <property type="entry name" value="RibonucZ/Hydroxyglut_hydro"/>
</dbReference>
<comment type="caution">
    <text evidence="10">The sequence shown here is derived from an EMBL/GenBank/DDBJ whole genome shotgun (WGS) entry which is preliminary data.</text>
</comment>
<comment type="pathway">
    <text evidence="2">Secondary metabolite metabolism; methylglyoxal degradation; (R)-lactate from methylglyoxal: step 2/2.</text>
</comment>
<comment type="similarity">
    <text evidence="3">Belongs to the metallo-beta-lactamase superfamily. Glyoxalase II family.</text>
</comment>
<name>A0A4R9GJV6_9LEPT</name>